<dbReference type="OrthoDB" id="2448891at2759"/>
<evidence type="ECO:0000313" key="3">
    <source>
        <dbReference type="Proteomes" id="UP000789706"/>
    </source>
</evidence>
<name>A0A9N9CEL6_9GLOM</name>
<dbReference type="InterPro" id="IPR052980">
    <property type="entry name" value="Crinkler_effector"/>
</dbReference>
<evidence type="ECO:0000313" key="2">
    <source>
        <dbReference type="EMBL" id="CAG8597147.1"/>
    </source>
</evidence>
<feature type="compositionally biased region" description="Acidic residues" evidence="1">
    <location>
        <begin position="513"/>
        <end position="523"/>
    </location>
</feature>
<accession>A0A9N9CEL6</accession>
<dbReference type="PANTHER" id="PTHR33129:SF1">
    <property type="entry name" value="ATP-BINDING PROTEIN"/>
    <property type="match status" value="1"/>
</dbReference>
<organism evidence="2 3">
    <name type="scientific">Diversispora eburnea</name>
    <dbReference type="NCBI Taxonomy" id="1213867"/>
    <lineage>
        <taxon>Eukaryota</taxon>
        <taxon>Fungi</taxon>
        <taxon>Fungi incertae sedis</taxon>
        <taxon>Mucoromycota</taxon>
        <taxon>Glomeromycotina</taxon>
        <taxon>Glomeromycetes</taxon>
        <taxon>Diversisporales</taxon>
        <taxon>Diversisporaceae</taxon>
        <taxon>Diversispora</taxon>
    </lineage>
</organism>
<dbReference type="PANTHER" id="PTHR33129">
    <property type="entry name" value="PROTEIN KINASE DOMAIN-CONTAINING PROTEIN-RELATED"/>
    <property type="match status" value="1"/>
</dbReference>
<proteinExistence type="predicted"/>
<sequence>GPRVVEFWKNFLDAKIVFPIPQDMEKYELNGLESYSTIEGSHIYLNKGMITDSNGRLYNNGDITDTQLPSKLMDNFGGILCLPDGAFFLGDECEYGSKLLIRNCYLQLLELIEKNREPGSPAVTGCAITGTPGIGKTYFGLYLLFYIRYKYPKATIIWRGDEDICYQFLPDGNVQEGDFSLFRKTLEISDNFYISDAHTMTRCKAYKFLLTSPKAERFNEAVKWRGFTKYFMPVWELEEITALWTLLYKSEAFTFELLGNLLEKWGPIPRSVLLKWDDVTYQKDYDNLVDKANLEKCINSIDKEGMPSDTASGRLVHLDVDPTFTKAVCRFASPMISNKIIQDYETKTRKSVRDFIMSSYNYPSGIAKGWPKSKTFASIDSFSFDNDNNTLDLYQITVSKNHGIKIKGLNDLKFSLPWIDVNKINLYFVVPSDIFESFSPQKYKTAKGEDYQRIPEWIDKIPQYALELNFDSGQKRSRDMILEDKECGEASEINVGSEQYNLKRSSNMMLVDNESDGEVSEEEMDRKDVKKLKT</sequence>
<dbReference type="Proteomes" id="UP000789706">
    <property type="component" value="Unassembled WGS sequence"/>
</dbReference>
<keyword evidence="3" id="KW-1185">Reference proteome</keyword>
<gene>
    <name evidence="2" type="ORF">DEBURN_LOCUS9344</name>
</gene>
<feature type="region of interest" description="Disordered" evidence="1">
    <location>
        <begin position="511"/>
        <end position="534"/>
    </location>
</feature>
<comment type="caution">
    <text evidence="2">The sequence shown here is derived from an EMBL/GenBank/DDBJ whole genome shotgun (WGS) entry which is preliminary data.</text>
</comment>
<dbReference type="AlphaFoldDB" id="A0A9N9CEL6"/>
<reference evidence="2" key="1">
    <citation type="submission" date="2021-06" db="EMBL/GenBank/DDBJ databases">
        <authorList>
            <person name="Kallberg Y."/>
            <person name="Tangrot J."/>
            <person name="Rosling A."/>
        </authorList>
    </citation>
    <scope>NUCLEOTIDE SEQUENCE</scope>
    <source>
        <strain evidence="2">AZ414A</strain>
    </source>
</reference>
<feature type="non-terminal residue" evidence="2">
    <location>
        <position position="534"/>
    </location>
</feature>
<evidence type="ECO:0000256" key="1">
    <source>
        <dbReference type="SAM" id="MobiDB-lite"/>
    </source>
</evidence>
<dbReference type="EMBL" id="CAJVPK010001739">
    <property type="protein sequence ID" value="CAG8597147.1"/>
    <property type="molecule type" value="Genomic_DNA"/>
</dbReference>
<protein>
    <submittedName>
        <fullName evidence="2">1130_t:CDS:1</fullName>
    </submittedName>
</protein>